<dbReference type="EMBL" id="VSRR010013304">
    <property type="protein sequence ID" value="MPC55597.1"/>
    <property type="molecule type" value="Genomic_DNA"/>
</dbReference>
<sequence>MKGEVRQFHLTSAASPAHVRFLCCCTDAPYSQKESEEMTLRLMRLRFSTEAVHDGNRGSKIKPKTSS</sequence>
<evidence type="ECO:0000313" key="2">
    <source>
        <dbReference type="Proteomes" id="UP000324222"/>
    </source>
</evidence>
<reference evidence="1 2" key="1">
    <citation type="submission" date="2019-05" db="EMBL/GenBank/DDBJ databases">
        <title>Another draft genome of Portunus trituberculatus and its Hox gene families provides insights of decapod evolution.</title>
        <authorList>
            <person name="Jeong J.-H."/>
            <person name="Song I."/>
            <person name="Kim S."/>
            <person name="Choi T."/>
            <person name="Kim D."/>
            <person name="Ryu S."/>
            <person name="Kim W."/>
        </authorList>
    </citation>
    <scope>NUCLEOTIDE SEQUENCE [LARGE SCALE GENOMIC DNA]</scope>
    <source>
        <tissue evidence="1">Muscle</tissue>
    </source>
</reference>
<name>A0A5B7GE55_PORTR</name>
<evidence type="ECO:0000313" key="1">
    <source>
        <dbReference type="EMBL" id="MPC55597.1"/>
    </source>
</evidence>
<dbReference type="Proteomes" id="UP000324222">
    <property type="component" value="Unassembled WGS sequence"/>
</dbReference>
<gene>
    <name evidence="1" type="ORF">E2C01_049539</name>
</gene>
<dbReference type="AlphaFoldDB" id="A0A5B7GE55"/>
<comment type="caution">
    <text evidence="1">The sequence shown here is derived from an EMBL/GenBank/DDBJ whole genome shotgun (WGS) entry which is preliminary data.</text>
</comment>
<proteinExistence type="predicted"/>
<accession>A0A5B7GE55</accession>
<protein>
    <submittedName>
        <fullName evidence="1">Uncharacterized protein</fullName>
    </submittedName>
</protein>
<organism evidence="1 2">
    <name type="scientific">Portunus trituberculatus</name>
    <name type="common">Swimming crab</name>
    <name type="synonym">Neptunus trituberculatus</name>
    <dbReference type="NCBI Taxonomy" id="210409"/>
    <lineage>
        <taxon>Eukaryota</taxon>
        <taxon>Metazoa</taxon>
        <taxon>Ecdysozoa</taxon>
        <taxon>Arthropoda</taxon>
        <taxon>Crustacea</taxon>
        <taxon>Multicrustacea</taxon>
        <taxon>Malacostraca</taxon>
        <taxon>Eumalacostraca</taxon>
        <taxon>Eucarida</taxon>
        <taxon>Decapoda</taxon>
        <taxon>Pleocyemata</taxon>
        <taxon>Brachyura</taxon>
        <taxon>Eubrachyura</taxon>
        <taxon>Portunoidea</taxon>
        <taxon>Portunidae</taxon>
        <taxon>Portuninae</taxon>
        <taxon>Portunus</taxon>
    </lineage>
</organism>
<keyword evidence="2" id="KW-1185">Reference proteome</keyword>